<dbReference type="Pfam" id="PF12796">
    <property type="entry name" value="Ank_2"/>
    <property type="match status" value="1"/>
</dbReference>
<proteinExistence type="predicted"/>
<dbReference type="Proteomes" id="UP000247409">
    <property type="component" value="Unassembled WGS sequence"/>
</dbReference>
<dbReference type="GO" id="GO:0008168">
    <property type="term" value="F:methyltransferase activity"/>
    <property type="evidence" value="ECO:0007669"/>
    <property type="project" value="UniProtKB-KW"/>
</dbReference>
<dbReference type="PANTHER" id="PTHR24166:SF48">
    <property type="entry name" value="PROTEIN VAPYRIN"/>
    <property type="match status" value="1"/>
</dbReference>
<dbReference type="AlphaFoldDB" id="A0A2V3IRE5"/>
<dbReference type="InterPro" id="IPR002110">
    <property type="entry name" value="Ankyrin_rpt"/>
</dbReference>
<gene>
    <name evidence="4" type="ORF">BWQ96_05536</name>
</gene>
<keyword evidence="4" id="KW-0489">Methyltransferase</keyword>
<organism evidence="4 5">
    <name type="scientific">Gracilariopsis chorda</name>
    <dbReference type="NCBI Taxonomy" id="448386"/>
    <lineage>
        <taxon>Eukaryota</taxon>
        <taxon>Rhodophyta</taxon>
        <taxon>Florideophyceae</taxon>
        <taxon>Rhodymeniophycidae</taxon>
        <taxon>Gracilariales</taxon>
        <taxon>Gracilariaceae</taxon>
        <taxon>Gracilariopsis</taxon>
    </lineage>
</organism>
<dbReference type="InterPro" id="IPR036770">
    <property type="entry name" value="Ankyrin_rpt-contain_sf"/>
</dbReference>
<evidence type="ECO:0000256" key="2">
    <source>
        <dbReference type="ARBA" id="ARBA00023043"/>
    </source>
</evidence>
<keyword evidence="4" id="KW-0808">Transferase</keyword>
<accession>A0A2V3IRE5</accession>
<dbReference type="PANTHER" id="PTHR24166">
    <property type="entry name" value="ROLLING PEBBLES, ISOFORM B"/>
    <property type="match status" value="1"/>
</dbReference>
<evidence type="ECO:0000256" key="1">
    <source>
        <dbReference type="ARBA" id="ARBA00022737"/>
    </source>
</evidence>
<evidence type="ECO:0000256" key="3">
    <source>
        <dbReference type="PROSITE-ProRule" id="PRU00023"/>
    </source>
</evidence>
<dbReference type="PROSITE" id="PS50088">
    <property type="entry name" value="ANK_REPEAT"/>
    <property type="match status" value="1"/>
</dbReference>
<evidence type="ECO:0000313" key="4">
    <source>
        <dbReference type="EMBL" id="PXF44679.1"/>
    </source>
</evidence>
<comment type="caution">
    <text evidence="4">The sequence shown here is derived from an EMBL/GenBank/DDBJ whole genome shotgun (WGS) entry which is preliminary data.</text>
</comment>
<name>A0A2V3IRE5_9FLOR</name>
<feature type="repeat" description="ANK" evidence="3">
    <location>
        <begin position="86"/>
        <end position="113"/>
    </location>
</feature>
<dbReference type="Gene3D" id="1.25.40.20">
    <property type="entry name" value="Ankyrin repeat-containing domain"/>
    <property type="match status" value="1"/>
</dbReference>
<reference evidence="4 5" key="1">
    <citation type="journal article" date="2018" name="Mol. Biol. Evol.">
        <title>Analysis of the draft genome of the red seaweed Gracilariopsis chorda provides insights into genome size evolution in Rhodophyta.</title>
        <authorList>
            <person name="Lee J."/>
            <person name="Yang E.C."/>
            <person name="Graf L."/>
            <person name="Yang J.H."/>
            <person name="Qiu H."/>
            <person name="Zel Zion U."/>
            <person name="Chan C.X."/>
            <person name="Stephens T.G."/>
            <person name="Weber A.P.M."/>
            <person name="Boo G.H."/>
            <person name="Boo S.M."/>
            <person name="Kim K.M."/>
            <person name="Shin Y."/>
            <person name="Jung M."/>
            <person name="Lee S.J."/>
            <person name="Yim H.S."/>
            <person name="Lee J.H."/>
            <person name="Bhattacharya D."/>
            <person name="Yoon H.S."/>
        </authorList>
    </citation>
    <scope>NUCLEOTIDE SEQUENCE [LARGE SCALE GENOMIC DNA]</scope>
    <source>
        <strain evidence="4 5">SKKU-2015</strain>
        <tissue evidence="4">Whole body</tissue>
    </source>
</reference>
<protein>
    <submittedName>
        <fullName evidence="4">Histone-lysine N-methyltransferase EHMT1</fullName>
    </submittedName>
</protein>
<keyword evidence="1" id="KW-0677">Repeat</keyword>
<dbReference type="EMBL" id="NBIV01000083">
    <property type="protein sequence ID" value="PXF44679.1"/>
    <property type="molecule type" value="Genomic_DNA"/>
</dbReference>
<keyword evidence="2 3" id="KW-0040">ANK repeat</keyword>
<dbReference type="GO" id="GO:0032259">
    <property type="term" value="P:methylation"/>
    <property type="evidence" value="ECO:0007669"/>
    <property type="project" value="UniProtKB-KW"/>
</dbReference>
<dbReference type="SUPFAM" id="SSF48403">
    <property type="entry name" value="Ankyrin repeat"/>
    <property type="match status" value="1"/>
</dbReference>
<dbReference type="OrthoDB" id="426293at2759"/>
<keyword evidence="5" id="KW-1185">Reference proteome</keyword>
<dbReference type="InterPro" id="IPR050889">
    <property type="entry name" value="Dendritic_Spine_Reg/Scaffold"/>
</dbReference>
<evidence type="ECO:0000313" key="5">
    <source>
        <dbReference type="Proteomes" id="UP000247409"/>
    </source>
</evidence>
<sequence length="195" mass="21405">MSESRNAASSVFAFLHPLSLPRHHAIKTLKCAHKHSQRVQFRASLTVDRAAVFDYVSQYTSGSKRDVSRLRVLLDSAGLKLEDAWLLIAARVGDAETVEKLLKSGADPNVADTEGSTSLMRAISRGHVDAARVLLADARIDVKKKNDWGYDAVIYLGSVRNSKPDAFGKISALLESCGIDSSRSELRWSQKPKRG</sequence>
<dbReference type="SMART" id="SM00248">
    <property type="entry name" value="ANK"/>
    <property type="match status" value="2"/>
</dbReference>